<evidence type="ECO:0000313" key="12">
    <source>
        <dbReference type="Proteomes" id="UP001146793"/>
    </source>
</evidence>
<dbReference type="GO" id="GO:0007346">
    <property type="term" value="P:regulation of mitotic cell cycle"/>
    <property type="evidence" value="ECO:0007669"/>
    <property type="project" value="TreeGrafter"/>
</dbReference>
<evidence type="ECO:0000256" key="1">
    <source>
        <dbReference type="ARBA" id="ARBA00006485"/>
    </source>
</evidence>
<dbReference type="GO" id="GO:0005524">
    <property type="term" value="F:ATP binding"/>
    <property type="evidence" value="ECO:0007669"/>
    <property type="project" value="UniProtKB-KW"/>
</dbReference>
<proteinExistence type="inferred from homology"/>
<dbReference type="SMART" id="SM00220">
    <property type="entry name" value="S_TKc"/>
    <property type="match status" value="1"/>
</dbReference>
<evidence type="ECO:0000256" key="8">
    <source>
        <dbReference type="ARBA" id="ARBA00047811"/>
    </source>
</evidence>
<dbReference type="EMBL" id="JANTQA010000070">
    <property type="protein sequence ID" value="KAJ3425631.1"/>
    <property type="molecule type" value="Genomic_DNA"/>
</dbReference>
<dbReference type="Gene3D" id="1.10.510.10">
    <property type="entry name" value="Transferase(Phosphotransferase) domain 1"/>
    <property type="match status" value="1"/>
</dbReference>
<evidence type="ECO:0000313" key="11">
    <source>
        <dbReference type="EMBL" id="KAJ3425631.1"/>
    </source>
</evidence>
<dbReference type="SUPFAM" id="SSF56112">
    <property type="entry name" value="Protein kinase-like (PK-like)"/>
    <property type="match status" value="1"/>
</dbReference>
<dbReference type="InterPro" id="IPR011009">
    <property type="entry name" value="Kinase-like_dom_sf"/>
</dbReference>
<dbReference type="AlphaFoldDB" id="A0AAV7Y9H2"/>
<comment type="similarity">
    <text evidence="1">Belongs to the protein kinase superfamily. CMGC Ser/Thr protein kinase family. CDC2/CDKX subfamily.</text>
</comment>
<dbReference type="Pfam" id="PF00069">
    <property type="entry name" value="Pkinase"/>
    <property type="match status" value="1"/>
</dbReference>
<gene>
    <name evidence="11" type="ORF">M0812_28076</name>
</gene>
<dbReference type="Gene3D" id="3.30.200.20">
    <property type="entry name" value="Phosphorylase Kinase, domain 1"/>
    <property type="match status" value="1"/>
</dbReference>
<keyword evidence="3" id="KW-0723">Serine/threonine-protein kinase</keyword>
<name>A0AAV7Y9H2_9EUKA</name>
<evidence type="ECO:0000256" key="7">
    <source>
        <dbReference type="ARBA" id="ARBA00022840"/>
    </source>
</evidence>
<evidence type="ECO:0000256" key="9">
    <source>
        <dbReference type="ARBA" id="ARBA00048367"/>
    </source>
</evidence>
<comment type="catalytic activity">
    <reaction evidence="9">
        <text>L-seryl-[protein] + ATP = O-phospho-L-seryl-[protein] + ADP + H(+)</text>
        <dbReference type="Rhea" id="RHEA:17989"/>
        <dbReference type="Rhea" id="RHEA-COMP:9863"/>
        <dbReference type="Rhea" id="RHEA-COMP:11604"/>
        <dbReference type="ChEBI" id="CHEBI:15378"/>
        <dbReference type="ChEBI" id="CHEBI:29999"/>
        <dbReference type="ChEBI" id="CHEBI:30616"/>
        <dbReference type="ChEBI" id="CHEBI:83421"/>
        <dbReference type="ChEBI" id="CHEBI:456216"/>
        <dbReference type="EC" id="2.7.11.22"/>
    </reaction>
</comment>
<dbReference type="CDD" id="cd07843">
    <property type="entry name" value="STKc_CDC2L1"/>
    <property type="match status" value="1"/>
</dbReference>
<evidence type="ECO:0000256" key="5">
    <source>
        <dbReference type="ARBA" id="ARBA00022741"/>
    </source>
</evidence>
<dbReference type="PROSITE" id="PS50011">
    <property type="entry name" value="PROTEIN_KINASE_DOM"/>
    <property type="match status" value="1"/>
</dbReference>
<dbReference type="GO" id="GO:0004693">
    <property type="term" value="F:cyclin-dependent protein serine/threonine kinase activity"/>
    <property type="evidence" value="ECO:0007669"/>
    <property type="project" value="UniProtKB-EC"/>
</dbReference>
<dbReference type="PANTHER" id="PTHR24056:SF107">
    <property type="entry name" value="CYCLIN-DEPENDENT KINASE 11A-RELATED"/>
    <property type="match status" value="1"/>
</dbReference>
<organism evidence="11 12">
    <name type="scientific">Anaeramoeba flamelloides</name>
    <dbReference type="NCBI Taxonomy" id="1746091"/>
    <lineage>
        <taxon>Eukaryota</taxon>
        <taxon>Metamonada</taxon>
        <taxon>Anaeramoebidae</taxon>
        <taxon>Anaeramoeba</taxon>
    </lineage>
</organism>
<accession>A0AAV7Y9H2</accession>
<dbReference type="InterPro" id="IPR045267">
    <property type="entry name" value="CDK11/PITSLRE_STKc"/>
</dbReference>
<reference evidence="11" key="1">
    <citation type="submission" date="2022-08" db="EMBL/GenBank/DDBJ databases">
        <title>Novel sulphate-reducing endosymbionts in the free-living metamonad Anaeramoeba.</title>
        <authorList>
            <person name="Jerlstrom-Hultqvist J."/>
            <person name="Cepicka I."/>
            <person name="Gallot-Lavallee L."/>
            <person name="Salas-Leiva D."/>
            <person name="Curtis B.A."/>
            <person name="Zahonova K."/>
            <person name="Pipaliya S."/>
            <person name="Dacks J."/>
            <person name="Roger A.J."/>
        </authorList>
    </citation>
    <scope>NUCLEOTIDE SEQUENCE</scope>
    <source>
        <strain evidence="11">Busselton2</strain>
    </source>
</reference>
<dbReference type="PANTHER" id="PTHR24056">
    <property type="entry name" value="CELL DIVISION PROTEIN KINASE"/>
    <property type="match status" value="1"/>
</dbReference>
<dbReference type="GO" id="GO:0005634">
    <property type="term" value="C:nucleus"/>
    <property type="evidence" value="ECO:0007669"/>
    <property type="project" value="TreeGrafter"/>
</dbReference>
<dbReference type="InterPro" id="IPR000719">
    <property type="entry name" value="Prot_kinase_dom"/>
</dbReference>
<sequence length="321" mass="37417">MIHFIKCCRSVDNYTKITRINEGSYGVVYLAQDNETREKVALKRIKPDQRQEGFPLTSLREIKILMKCKHENLLNVKEIVIGDKLTKVYMVMEYVDHDLSVLMKNKTKNWLESEVKCLMLQLLRGIKYLHDNWIVHRDIKTSNLLLNNKGILKLADFGMAREYGDPIKQYTPLVVTLWYRAPELLLGAKTYGPEIDMWSVGCVFAELLNKEPLFPGNGELDQLDKIFRLLGTANEKIWPGFNDLPMVKKVNFKPYLYNNLKQPFQYLSTNGFDLLNGLLTYDPKKRFTAEEALEHPYFKEKPLPKQPRDMPFFAPTNKGDF</sequence>
<keyword evidence="4" id="KW-0808">Transferase</keyword>
<evidence type="ECO:0000256" key="4">
    <source>
        <dbReference type="ARBA" id="ARBA00022679"/>
    </source>
</evidence>
<comment type="caution">
    <text evidence="11">The sequence shown here is derived from an EMBL/GenBank/DDBJ whole genome shotgun (WGS) entry which is preliminary data.</text>
</comment>
<evidence type="ECO:0000256" key="3">
    <source>
        <dbReference type="ARBA" id="ARBA00022527"/>
    </source>
</evidence>
<dbReference type="FunFam" id="1.10.510.10:FF:000211">
    <property type="entry name" value="Cyclin-dependent kinase G-2"/>
    <property type="match status" value="1"/>
</dbReference>
<dbReference type="InterPro" id="IPR008271">
    <property type="entry name" value="Ser/Thr_kinase_AS"/>
</dbReference>
<protein>
    <recommendedName>
        <fullName evidence="2">cyclin-dependent kinase</fullName>
        <ecNumber evidence="2">2.7.11.22</ecNumber>
    </recommendedName>
</protein>
<dbReference type="PROSITE" id="PS00108">
    <property type="entry name" value="PROTEIN_KINASE_ST"/>
    <property type="match status" value="1"/>
</dbReference>
<dbReference type="Proteomes" id="UP001146793">
    <property type="component" value="Unassembled WGS sequence"/>
</dbReference>
<dbReference type="InterPro" id="IPR050108">
    <property type="entry name" value="CDK"/>
</dbReference>
<keyword evidence="6 11" id="KW-0418">Kinase</keyword>
<dbReference type="FunFam" id="3.30.200.20:FF:000054">
    <property type="entry name" value="Cyclin-dependent kinase 11B"/>
    <property type="match status" value="1"/>
</dbReference>
<keyword evidence="5" id="KW-0547">Nucleotide-binding</keyword>
<evidence type="ECO:0000259" key="10">
    <source>
        <dbReference type="PROSITE" id="PS50011"/>
    </source>
</evidence>
<keyword evidence="7" id="KW-0067">ATP-binding</keyword>
<feature type="domain" description="Protein kinase" evidence="10">
    <location>
        <begin position="14"/>
        <end position="298"/>
    </location>
</feature>
<evidence type="ECO:0000256" key="2">
    <source>
        <dbReference type="ARBA" id="ARBA00012425"/>
    </source>
</evidence>
<comment type="catalytic activity">
    <reaction evidence="8">
        <text>L-threonyl-[protein] + ATP = O-phospho-L-threonyl-[protein] + ADP + H(+)</text>
        <dbReference type="Rhea" id="RHEA:46608"/>
        <dbReference type="Rhea" id="RHEA-COMP:11060"/>
        <dbReference type="Rhea" id="RHEA-COMP:11605"/>
        <dbReference type="ChEBI" id="CHEBI:15378"/>
        <dbReference type="ChEBI" id="CHEBI:30013"/>
        <dbReference type="ChEBI" id="CHEBI:30616"/>
        <dbReference type="ChEBI" id="CHEBI:61977"/>
        <dbReference type="ChEBI" id="CHEBI:456216"/>
        <dbReference type="EC" id="2.7.11.22"/>
    </reaction>
</comment>
<dbReference type="EC" id="2.7.11.22" evidence="2"/>
<evidence type="ECO:0000256" key="6">
    <source>
        <dbReference type="ARBA" id="ARBA00022777"/>
    </source>
</evidence>